<evidence type="ECO:0000256" key="4">
    <source>
        <dbReference type="ARBA" id="ARBA00012564"/>
    </source>
</evidence>
<dbReference type="Gene3D" id="1.10.390.10">
    <property type="entry name" value="Neutral Protease Domain 2"/>
    <property type="match status" value="1"/>
</dbReference>
<dbReference type="RefSeq" id="WP_377253724.1">
    <property type="nucleotide sequence ID" value="NZ_JBHLUH010000048.1"/>
</dbReference>
<proteinExistence type="inferred from homology"/>
<dbReference type="NCBIfam" id="TIGR02412">
    <property type="entry name" value="pepN_strep_liv"/>
    <property type="match status" value="1"/>
</dbReference>
<dbReference type="CDD" id="cd09602">
    <property type="entry name" value="M1_APN"/>
    <property type="match status" value="1"/>
</dbReference>
<dbReference type="Pfam" id="PF01433">
    <property type="entry name" value="Peptidase_M1"/>
    <property type="match status" value="1"/>
</dbReference>
<dbReference type="Pfam" id="PF11838">
    <property type="entry name" value="ERAP1_C"/>
    <property type="match status" value="1"/>
</dbReference>
<keyword evidence="9 18" id="KW-0378">Hydrolase</keyword>
<evidence type="ECO:0000256" key="11">
    <source>
        <dbReference type="ARBA" id="ARBA00023049"/>
    </source>
</evidence>
<dbReference type="InterPro" id="IPR050344">
    <property type="entry name" value="Peptidase_M1_aminopeptidases"/>
</dbReference>
<evidence type="ECO:0000256" key="7">
    <source>
        <dbReference type="ARBA" id="ARBA00022670"/>
    </source>
</evidence>
<protein>
    <recommendedName>
        <fullName evidence="5">Aminopeptidase N</fullName>
        <ecNumber evidence="4">3.4.11.2</ecNumber>
    </recommendedName>
    <alternativeName>
        <fullName evidence="12">Alanine aminopeptidase</fullName>
    </alternativeName>
    <alternativeName>
        <fullName evidence="13">Lysyl aminopeptidase</fullName>
    </alternativeName>
</protein>
<comment type="catalytic activity">
    <reaction evidence="1">
        <text>Release of an N-terminal amino acid, Xaa-|-Yaa- from a peptide, amide or arylamide. Xaa is preferably Ala, but may be most amino acids including Pro (slow action). When a terminal hydrophobic residue is followed by a prolyl residue, the two may be released as an intact Xaa-Pro dipeptide.</text>
        <dbReference type="EC" id="3.4.11.2"/>
    </reaction>
</comment>
<dbReference type="InterPro" id="IPR024571">
    <property type="entry name" value="ERAP1-like_C_dom"/>
</dbReference>
<evidence type="ECO:0000256" key="10">
    <source>
        <dbReference type="ARBA" id="ARBA00022833"/>
    </source>
</evidence>
<feature type="compositionally biased region" description="Basic and acidic residues" evidence="14">
    <location>
        <begin position="835"/>
        <end position="850"/>
    </location>
</feature>
<dbReference type="Proteomes" id="UP001589867">
    <property type="component" value="Unassembled WGS sequence"/>
</dbReference>
<dbReference type="Gene3D" id="2.60.40.1730">
    <property type="entry name" value="tricorn interacting facor f3 domain"/>
    <property type="match status" value="1"/>
</dbReference>
<dbReference type="Pfam" id="PF17900">
    <property type="entry name" value="Peptidase_M1_N"/>
    <property type="match status" value="1"/>
</dbReference>
<dbReference type="EC" id="3.4.11.2" evidence="4"/>
<evidence type="ECO:0000259" key="16">
    <source>
        <dbReference type="Pfam" id="PF11838"/>
    </source>
</evidence>
<evidence type="ECO:0000259" key="15">
    <source>
        <dbReference type="Pfam" id="PF01433"/>
    </source>
</evidence>
<organism evidence="18 19">
    <name type="scientific">Phytohabitans kaempferiae</name>
    <dbReference type="NCBI Taxonomy" id="1620943"/>
    <lineage>
        <taxon>Bacteria</taxon>
        <taxon>Bacillati</taxon>
        <taxon>Actinomycetota</taxon>
        <taxon>Actinomycetes</taxon>
        <taxon>Micromonosporales</taxon>
        <taxon>Micromonosporaceae</taxon>
    </lineage>
</organism>
<sequence length="872" mass="94594">MSGTTLARGEALMRSRLIQVESYRVKVDLTQGEELFHSHTEIEFSATDGAGTFIDLMPDELLRVKLNGQTIDVDSPVDGGRLWLDKLQPRNLLVVDGMFAYSRGGEGLKRTVDPSDGSVYVESMAFMAGARRMFAAFDQPDLKAQFTIEVVAPAEWVVISNEEETDRQGADAGTVLVRFAPTPRIPTYVVALLAGPFVGTRRIVETARGRVPLGVYTTSSNSPRLDAEAVLDLAYRGMTTLESLFATPFPFSKYDQVFGTGRGIGGMENAGAVLLGSGLLPEGSDSADQVAEREYVVLHELAHMWFGDFLTPAWWDDSWLNEAFATFLSHIVRARLGKPEEVWARFALYRKASALEADQLPDPHPIAPDHVPDLLVAAANFDVITYRKGAAVLRQLSVLVGEEHFFSAVRALLARHPFGTVTRAKFMTALEEQAGVALGTWAERWLRSPGVDVLAAAVDVDDDGRYRTVELRRAQSTALAEPRPHRVGVGLYTDTGGRLRRTSRAHVTLIGDHVEIPEFAGLPAADLVLIDDEDLAYARTLLDEEARDTLLAGLGRIDDPIALAVAARALKDATRNSEIPASRYVESALHALAANPPAAVQACLLEGVKHAIVEWAAPGNIPDLLDALVHSLPPQYGSMETQRAWLSTIARLATDTGNVGLLDVLAATSADAIVDRQVRWLIVQARSACGAIGREVIDAEFDAAPDPASAAEAATARALIPTAAAKAAAWTSALRADGIDPESRRGVITGFWSPRRTDLLGSYVARYFAALNEIWALDEGGPVATMATSGLFPRLPLPVVVELARKEAARPRPATQRRIIIEHAAALECAIGNRRVDAKASHKRPRPDPHHGRRPQQENSILKGRSCNAQQE</sequence>
<comment type="cofactor">
    <cofactor evidence="2">
        <name>Zn(2+)</name>
        <dbReference type="ChEBI" id="CHEBI:29105"/>
    </cofactor>
</comment>
<name>A0ABV6M792_9ACTN</name>
<dbReference type="InterPro" id="IPR045357">
    <property type="entry name" value="Aminopeptidase_N-like_N"/>
</dbReference>
<accession>A0ABV6M792</accession>
<evidence type="ECO:0000256" key="13">
    <source>
        <dbReference type="ARBA" id="ARBA00031533"/>
    </source>
</evidence>
<keyword evidence="8" id="KW-0479">Metal-binding</keyword>
<evidence type="ECO:0000259" key="17">
    <source>
        <dbReference type="Pfam" id="PF17900"/>
    </source>
</evidence>
<dbReference type="SUPFAM" id="SSF63737">
    <property type="entry name" value="Leukotriene A4 hydrolase N-terminal domain"/>
    <property type="match status" value="1"/>
</dbReference>
<comment type="similarity">
    <text evidence="3">Belongs to the peptidase M1 family.</text>
</comment>
<feature type="domain" description="Aminopeptidase N-like N-terminal" evidence="17">
    <location>
        <begin position="128"/>
        <end position="189"/>
    </location>
</feature>
<dbReference type="InterPro" id="IPR042097">
    <property type="entry name" value="Aminopeptidase_N-like_N_sf"/>
</dbReference>
<dbReference type="InterPro" id="IPR012778">
    <property type="entry name" value="Pept_M1_aminopeptidase"/>
</dbReference>
<dbReference type="EMBL" id="JBHLUH010000048">
    <property type="protein sequence ID" value="MFC0530565.1"/>
    <property type="molecule type" value="Genomic_DNA"/>
</dbReference>
<evidence type="ECO:0000256" key="1">
    <source>
        <dbReference type="ARBA" id="ARBA00000098"/>
    </source>
</evidence>
<comment type="caution">
    <text evidence="18">The sequence shown here is derived from an EMBL/GenBank/DDBJ whole genome shotgun (WGS) entry which is preliminary data.</text>
</comment>
<keyword evidence="6 18" id="KW-0031">Aminopeptidase</keyword>
<dbReference type="InterPro" id="IPR001930">
    <property type="entry name" value="Peptidase_M1"/>
</dbReference>
<dbReference type="PANTHER" id="PTHR11533:SF174">
    <property type="entry name" value="PUROMYCIN-SENSITIVE AMINOPEPTIDASE-RELATED"/>
    <property type="match status" value="1"/>
</dbReference>
<evidence type="ECO:0000256" key="9">
    <source>
        <dbReference type="ARBA" id="ARBA00022801"/>
    </source>
</evidence>
<evidence type="ECO:0000256" key="14">
    <source>
        <dbReference type="SAM" id="MobiDB-lite"/>
    </source>
</evidence>
<feature type="domain" description="ERAP1-like C-terminal" evidence="16">
    <location>
        <begin position="527"/>
        <end position="795"/>
    </location>
</feature>
<dbReference type="SUPFAM" id="SSF55486">
    <property type="entry name" value="Metalloproteases ('zincins'), catalytic domain"/>
    <property type="match status" value="1"/>
</dbReference>
<dbReference type="InterPro" id="IPR027268">
    <property type="entry name" value="Peptidase_M4/M1_CTD_sf"/>
</dbReference>
<dbReference type="GO" id="GO:0016285">
    <property type="term" value="F:alanyl aminopeptidase activity"/>
    <property type="evidence" value="ECO:0007669"/>
    <property type="project" value="UniProtKB-EC"/>
</dbReference>
<keyword evidence="10" id="KW-0862">Zinc</keyword>
<evidence type="ECO:0000256" key="5">
    <source>
        <dbReference type="ARBA" id="ARBA00015611"/>
    </source>
</evidence>
<dbReference type="InterPro" id="IPR014782">
    <property type="entry name" value="Peptidase_M1_dom"/>
</dbReference>
<evidence type="ECO:0000313" key="18">
    <source>
        <dbReference type="EMBL" id="MFC0530565.1"/>
    </source>
</evidence>
<evidence type="ECO:0000256" key="3">
    <source>
        <dbReference type="ARBA" id="ARBA00010136"/>
    </source>
</evidence>
<keyword evidence="19" id="KW-1185">Reference proteome</keyword>
<evidence type="ECO:0000256" key="8">
    <source>
        <dbReference type="ARBA" id="ARBA00022723"/>
    </source>
</evidence>
<feature type="domain" description="Peptidase M1 membrane alanine aminopeptidase" evidence="15">
    <location>
        <begin position="231"/>
        <end position="445"/>
    </location>
</feature>
<gene>
    <name evidence="18" type="primary">pepN</name>
    <name evidence="18" type="ORF">ACFFIA_23155</name>
</gene>
<feature type="region of interest" description="Disordered" evidence="14">
    <location>
        <begin position="835"/>
        <end position="872"/>
    </location>
</feature>
<dbReference type="PANTHER" id="PTHR11533">
    <property type="entry name" value="PROTEASE M1 ZINC METALLOPROTEASE"/>
    <property type="match status" value="1"/>
</dbReference>
<evidence type="ECO:0000256" key="2">
    <source>
        <dbReference type="ARBA" id="ARBA00001947"/>
    </source>
</evidence>
<keyword evidence="7" id="KW-0645">Protease</keyword>
<dbReference type="PRINTS" id="PR00756">
    <property type="entry name" value="ALADIPTASE"/>
</dbReference>
<keyword evidence="11" id="KW-0482">Metalloprotease</keyword>
<evidence type="ECO:0000256" key="6">
    <source>
        <dbReference type="ARBA" id="ARBA00022438"/>
    </source>
</evidence>
<evidence type="ECO:0000256" key="12">
    <source>
        <dbReference type="ARBA" id="ARBA00029811"/>
    </source>
</evidence>
<reference evidence="18 19" key="1">
    <citation type="submission" date="2024-09" db="EMBL/GenBank/DDBJ databases">
        <authorList>
            <person name="Sun Q."/>
            <person name="Mori K."/>
        </authorList>
    </citation>
    <scope>NUCLEOTIDE SEQUENCE [LARGE SCALE GENOMIC DNA]</scope>
    <source>
        <strain evidence="18 19">TBRC 3947</strain>
    </source>
</reference>
<evidence type="ECO:0000313" key="19">
    <source>
        <dbReference type="Proteomes" id="UP001589867"/>
    </source>
</evidence>